<keyword evidence="1" id="KW-1185">Reference proteome</keyword>
<name>A0AC58UC59_TOBAC</name>
<evidence type="ECO:0000313" key="1">
    <source>
        <dbReference type="Proteomes" id="UP000790787"/>
    </source>
</evidence>
<reference evidence="2" key="2">
    <citation type="submission" date="2025-08" db="UniProtKB">
        <authorList>
            <consortium name="RefSeq"/>
        </authorList>
    </citation>
    <scope>IDENTIFICATION</scope>
    <source>
        <tissue evidence="2">Leaf</tissue>
    </source>
</reference>
<proteinExistence type="predicted"/>
<reference evidence="1" key="1">
    <citation type="journal article" date="2014" name="Nat. Commun.">
        <title>The tobacco genome sequence and its comparison with those of tomato and potato.</title>
        <authorList>
            <person name="Sierro N."/>
            <person name="Battey J.N."/>
            <person name="Ouadi S."/>
            <person name="Bakaher N."/>
            <person name="Bovet L."/>
            <person name="Willig A."/>
            <person name="Goepfert S."/>
            <person name="Peitsch M.C."/>
            <person name="Ivanov N.V."/>
        </authorList>
    </citation>
    <scope>NUCLEOTIDE SEQUENCE [LARGE SCALE GENOMIC DNA]</scope>
</reference>
<dbReference type="RefSeq" id="XP_075107079.1">
    <property type="nucleotide sequence ID" value="XM_075250978.1"/>
</dbReference>
<accession>A0AC58UC59</accession>
<gene>
    <name evidence="2" type="primary">LOC142180059</name>
</gene>
<organism evidence="1 2">
    <name type="scientific">Nicotiana tabacum</name>
    <name type="common">Common tobacco</name>
    <dbReference type="NCBI Taxonomy" id="4097"/>
    <lineage>
        <taxon>Eukaryota</taxon>
        <taxon>Viridiplantae</taxon>
        <taxon>Streptophyta</taxon>
        <taxon>Embryophyta</taxon>
        <taxon>Tracheophyta</taxon>
        <taxon>Spermatophyta</taxon>
        <taxon>Magnoliopsida</taxon>
        <taxon>eudicotyledons</taxon>
        <taxon>Gunneridae</taxon>
        <taxon>Pentapetalae</taxon>
        <taxon>asterids</taxon>
        <taxon>lamiids</taxon>
        <taxon>Solanales</taxon>
        <taxon>Solanaceae</taxon>
        <taxon>Nicotianoideae</taxon>
        <taxon>Nicotianeae</taxon>
        <taxon>Nicotiana</taxon>
    </lineage>
</organism>
<evidence type="ECO:0000313" key="2">
    <source>
        <dbReference type="RefSeq" id="XP_075107079.1"/>
    </source>
</evidence>
<sequence>MGQALADHLIENLVDRDYEPCTMYFLNEEVLFAREDIAESYPVWRIFFDGAVNFKGVGIGAVLISKSGHHYPASAKIRFPCTNNMAEYEEFILGIRMDVDMNVKELLVIEDSDLLIHQVQGEWSTKNVKILLYLHCVKELCKKFMKIEFKHVPRIQNELSTSLQLYLP</sequence>
<protein>
    <submittedName>
        <fullName evidence="2">Uncharacterized protein LOC142180059</fullName>
    </submittedName>
</protein>
<dbReference type="Proteomes" id="UP000790787">
    <property type="component" value="Chromosome 4"/>
</dbReference>